<keyword evidence="1" id="KW-0645">Protease</keyword>
<dbReference type="GeneID" id="106662046"/>
<dbReference type="Proteomes" id="UP000494040">
    <property type="component" value="Unassembled WGS sequence"/>
</dbReference>
<dbReference type="RefSeq" id="XP_014241338.1">
    <property type="nucleotide sequence ID" value="XM_014385852.2"/>
</dbReference>
<dbReference type="PANTHER" id="PTHR24276">
    <property type="entry name" value="POLYSERASE-RELATED"/>
    <property type="match status" value="1"/>
</dbReference>
<evidence type="ECO:0000313" key="6">
    <source>
        <dbReference type="EnsemblMetazoa" id="XP_014241338.1"/>
    </source>
</evidence>
<dbReference type="InterPro" id="IPR043504">
    <property type="entry name" value="Peptidase_S1_PA_chymotrypsin"/>
</dbReference>
<dbReference type="EnsemblMetazoa" id="XM_014385852.2">
    <property type="protein sequence ID" value="XP_014241338.1"/>
    <property type="gene ID" value="LOC106662046"/>
</dbReference>
<sequence length="240" mass="27125">MRSVTLVSDELNRTCSGVAIQENTAMTTAQCFFNDVREIVDPGSVMMFWKDKTGFDGWRATNLIPHPAYRLGSVHCNIGLAKTSGVFPSVYKNLGGHLEHDKPCEIFGYGSYDRGFRLPLYLQRMKVAPENRKTCNEVNESLICITFKNKEMPCNGDSGAPLICEGSVKGILSDGYVSREMCGIFRKSLTRYQILANYRLWLNEITGVFVESHYKSASYHHILIPLCLCFVFFNNIVKIH</sequence>
<evidence type="ECO:0000313" key="7">
    <source>
        <dbReference type="Proteomes" id="UP000494040"/>
    </source>
</evidence>
<evidence type="ECO:0000256" key="3">
    <source>
        <dbReference type="ARBA" id="ARBA00022825"/>
    </source>
</evidence>
<evidence type="ECO:0000256" key="4">
    <source>
        <dbReference type="ARBA" id="ARBA00023157"/>
    </source>
</evidence>
<dbReference type="Gene3D" id="2.40.10.10">
    <property type="entry name" value="Trypsin-like serine proteases"/>
    <property type="match status" value="2"/>
</dbReference>
<dbReference type="PROSITE" id="PS50240">
    <property type="entry name" value="TRYPSIN_DOM"/>
    <property type="match status" value="1"/>
</dbReference>
<protein>
    <recommendedName>
        <fullName evidence="5">Peptidase S1 domain-containing protein</fullName>
    </recommendedName>
</protein>
<keyword evidence="2" id="KW-0378">Hydrolase</keyword>
<dbReference type="GO" id="GO:0004252">
    <property type="term" value="F:serine-type endopeptidase activity"/>
    <property type="evidence" value="ECO:0007669"/>
    <property type="project" value="InterPro"/>
</dbReference>
<dbReference type="AlphaFoldDB" id="A0A8I6RCP5"/>
<evidence type="ECO:0000259" key="5">
    <source>
        <dbReference type="PROSITE" id="PS50240"/>
    </source>
</evidence>
<name>A0A8I6RCP5_CIMLE</name>
<dbReference type="Pfam" id="PF00089">
    <property type="entry name" value="Trypsin"/>
    <property type="match status" value="1"/>
</dbReference>
<dbReference type="GO" id="GO:0006508">
    <property type="term" value="P:proteolysis"/>
    <property type="evidence" value="ECO:0007669"/>
    <property type="project" value="UniProtKB-KW"/>
</dbReference>
<keyword evidence="3" id="KW-0720">Serine protease</keyword>
<dbReference type="SUPFAM" id="SSF50494">
    <property type="entry name" value="Trypsin-like serine proteases"/>
    <property type="match status" value="1"/>
</dbReference>
<keyword evidence="4" id="KW-1015">Disulfide bond</keyword>
<dbReference type="PANTHER" id="PTHR24276:SF98">
    <property type="entry name" value="FI18310P1-RELATED"/>
    <property type="match status" value="1"/>
</dbReference>
<dbReference type="InterPro" id="IPR009003">
    <property type="entry name" value="Peptidase_S1_PA"/>
</dbReference>
<keyword evidence="7" id="KW-1185">Reference proteome</keyword>
<dbReference type="OrthoDB" id="6587056at2759"/>
<accession>A0A8I6RCP5</accession>
<feature type="domain" description="Peptidase S1" evidence="5">
    <location>
        <begin position="1"/>
        <end position="207"/>
    </location>
</feature>
<dbReference type="InterPro" id="IPR050430">
    <property type="entry name" value="Peptidase_S1"/>
</dbReference>
<reference evidence="6" key="1">
    <citation type="submission" date="2022-01" db="UniProtKB">
        <authorList>
            <consortium name="EnsemblMetazoa"/>
        </authorList>
    </citation>
    <scope>IDENTIFICATION</scope>
</reference>
<evidence type="ECO:0000256" key="1">
    <source>
        <dbReference type="ARBA" id="ARBA00022670"/>
    </source>
</evidence>
<organism evidence="6 7">
    <name type="scientific">Cimex lectularius</name>
    <name type="common">Bed bug</name>
    <name type="synonym">Acanthia lectularia</name>
    <dbReference type="NCBI Taxonomy" id="79782"/>
    <lineage>
        <taxon>Eukaryota</taxon>
        <taxon>Metazoa</taxon>
        <taxon>Ecdysozoa</taxon>
        <taxon>Arthropoda</taxon>
        <taxon>Hexapoda</taxon>
        <taxon>Insecta</taxon>
        <taxon>Pterygota</taxon>
        <taxon>Neoptera</taxon>
        <taxon>Paraneoptera</taxon>
        <taxon>Hemiptera</taxon>
        <taxon>Heteroptera</taxon>
        <taxon>Panheteroptera</taxon>
        <taxon>Cimicomorpha</taxon>
        <taxon>Cimicidae</taxon>
        <taxon>Cimex</taxon>
    </lineage>
</organism>
<evidence type="ECO:0000256" key="2">
    <source>
        <dbReference type="ARBA" id="ARBA00022801"/>
    </source>
</evidence>
<proteinExistence type="predicted"/>
<dbReference type="SMART" id="SM00020">
    <property type="entry name" value="Tryp_SPc"/>
    <property type="match status" value="1"/>
</dbReference>
<dbReference type="InterPro" id="IPR001254">
    <property type="entry name" value="Trypsin_dom"/>
</dbReference>
<dbReference type="KEGG" id="clec:106662046"/>